<dbReference type="InterPro" id="IPR011009">
    <property type="entry name" value="Kinase-like_dom_sf"/>
</dbReference>
<dbReference type="GO" id="GO:0005524">
    <property type="term" value="F:ATP binding"/>
    <property type="evidence" value="ECO:0007669"/>
    <property type="project" value="UniProtKB-KW"/>
</dbReference>
<dbReference type="RefSeq" id="XP_031854939.1">
    <property type="nucleotide sequence ID" value="XM_031999048.1"/>
</dbReference>
<evidence type="ECO:0000259" key="4">
    <source>
        <dbReference type="PROSITE" id="PS50011"/>
    </source>
</evidence>
<accession>A0A5E8BWA9</accession>
<dbReference type="GO" id="GO:0005634">
    <property type="term" value="C:nucleus"/>
    <property type="evidence" value="ECO:0007669"/>
    <property type="project" value="TreeGrafter"/>
</dbReference>
<dbReference type="SMART" id="SM00220">
    <property type="entry name" value="S_TKc"/>
    <property type="match status" value="1"/>
</dbReference>
<comment type="similarity">
    <text evidence="1">Belongs to the protein kinase superfamily. CMGC Ser/Thr protein kinase family. CDC2/CDKX subfamily.</text>
</comment>
<dbReference type="Pfam" id="PF00069">
    <property type="entry name" value="Pkinase"/>
    <property type="match status" value="1"/>
</dbReference>
<dbReference type="Gene3D" id="1.10.510.10">
    <property type="entry name" value="Transferase(Phosphotransferase) domain 1"/>
    <property type="match status" value="1"/>
</dbReference>
<organism evidence="5 6">
    <name type="scientific">Magnusiomyces paraingens</name>
    <dbReference type="NCBI Taxonomy" id="2606893"/>
    <lineage>
        <taxon>Eukaryota</taxon>
        <taxon>Fungi</taxon>
        <taxon>Dikarya</taxon>
        <taxon>Ascomycota</taxon>
        <taxon>Saccharomycotina</taxon>
        <taxon>Dipodascomycetes</taxon>
        <taxon>Dipodascales</taxon>
        <taxon>Dipodascaceae</taxon>
        <taxon>Magnusiomyces</taxon>
    </lineage>
</organism>
<name>A0A5E8BWA9_9ASCO</name>
<reference evidence="5 6" key="1">
    <citation type="submission" date="2019-09" db="EMBL/GenBank/DDBJ databases">
        <authorList>
            <person name="Brejova B."/>
        </authorList>
    </citation>
    <scope>NUCLEOTIDE SEQUENCE [LARGE SCALE GENOMIC DNA]</scope>
</reference>
<dbReference type="OrthoDB" id="413582at2759"/>
<dbReference type="InterPro" id="IPR008271">
    <property type="entry name" value="Ser/Thr_kinase_AS"/>
</dbReference>
<evidence type="ECO:0000256" key="1">
    <source>
        <dbReference type="ARBA" id="ARBA00006485"/>
    </source>
</evidence>
<keyword evidence="3" id="KW-0067">ATP-binding</keyword>
<sequence length="357" mass="38494">MNKFKNNKQFIARGRFSRIYRADPIDGSRAVALKVTYPDDERAPHNSRAELKLLRNLATPNSSNVITVQDGFSDHDEDGEPILIQVLPLLEYTLGAVLAAHRKPVVGLWGSESSSSSSSASLVSGWKNRLPGDFALDILQGLFSGLAYIHSQGIIHRDIKPDNLLFIATDRNASGGGGVDSSNSSSEWPRVVIADFGIAWTPPDNHGKEPAQNKVTDVGTGVFRSPQLLFGQASYGFDVDVWAAACVGAQLYSIDGLPLFANREESDGGSGGGGGGEYRSDLALIACIFETLGAPTADSWPEGQTIDSLMHMDFSRLPVPKPFSTFVPRAPKTIAQRIRAGLEYSPAVRPSSKQFFS</sequence>
<dbReference type="GO" id="GO:0007346">
    <property type="term" value="P:regulation of mitotic cell cycle"/>
    <property type="evidence" value="ECO:0007669"/>
    <property type="project" value="TreeGrafter"/>
</dbReference>
<proteinExistence type="inferred from homology"/>
<dbReference type="SUPFAM" id="SSF56112">
    <property type="entry name" value="Protein kinase-like (PK-like)"/>
    <property type="match status" value="1"/>
</dbReference>
<dbReference type="GeneID" id="43583148"/>
<dbReference type="PROSITE" id="PS50011">
    <property type="entry name" value="PROTEIN_KINASE_DOM"/>
    <property type="match status" value="1"/>
</dbReference>
<dbReference type="InterPro" id="IPR000719">
    <property type="entry name" value="Prot_kinase_dom"/>
</dbReference>
<dbReference type="GO" id="GO:0004674">
    <property type="term" value="F:protein serine/threonine kinase activity"/>
    <property type="evidence" value="ECO:0007669"/>
    <property type="project" value="TreeGrafter"/>
</dbReference>
<gene>
    <name evidence="5" type="ORF">SAPINGB_P004333</name>
</gene>
<dbReference type="InterPro" id="IPR050108">
    <property type="entry name" value="CDK"/>
</dbReference>
<dbReference type="EMBL" id="CABVLU010000003">
    <property type="protein sequence ID" value="VVT54929.1"/>
    <property type="molecule type" value="Genomic_DNA"/>
</dbReference>
<dbReference type="AlphaFoldDB" id="A0A5E8BWA9"/>
<evidence type="ECO:0000256" key="2">
    <source>
        <dbReference type="ARBA" id="ARBA00022741"/>
    </source>
</evidence>
<evidence type="ECO:0000256" key="3">
    <source>
        <dbReference type="ARBA" id="ARBA00022840"/>
    </source>
</evidence>
<keyword evidence="6" id="KW-1185">Reference proteome</keyword>
<feature type="domain" description="Protein kinase" evidence="4">
    <location>
        <begin position="5"/>
        <end position="357"/>
    </location>
</feature>
<protein>
    <recommendedName>
        <fullName evidence="4">Protein kinase domain-containing protein</fullName>
    </recommendedName>
</protein>
<evidence type="ECO:0000313" key="6">
    <source>
        <dbReference type="Proteomes" id="UP000398389"/>
    </source>
</evidence>
<evidence type="ECO:0000313" key="5">
    <source>
        <dbReference type="EMBL" id="VVT54929.1"/>
    </source>
</evidence>
<dbReference type="Proteomes" id="UP000398389">
    <property type="component" value="Unassembled WGS sequence"/>
</dbReference>
<keyword evidence="2" id="KW-0547">Nucleotide-binding</keyword>
<dbReference type="PANTHER" id="PTHR24056">
    <property type="entry name" value="CELL DIVISION PROTEIN KINASE"/>
    <property type="match status" value="1"/>
</dbReference>
<dbReference type="PROSITE" id="PS00108">
    <property type="entry name" value="PROTEIN_KINASE_ST"/>
    <property type="match status" value="1"/>
</dbReference>
<dbReference type="PANTHER" id="PTHR24056:SF508">
    <property type="entry name" value="CYCLIN-DEPENDENT KINASE 10"/>
    <property type="match status" value="1"/>
</dbReference>
<dbReference type="Gene3D" id="3.30.200.20">
    <property type="entry name" value="Phosphorylase Kinase, domain 1"/>
    <property type="match status" value="1"/>
</dbReference>